<dbReference type="EMBL" id="NMUH01000511">
    <property type="protein sequence ID" value="MQL80504.1"/>
    <property type="molecule type" value="Genomic_DNA"/>
</dbReference>
<evidence type="ECO:0000313" key="4">
    <source>
        <dbReference type="EMBL" id="MQL80504.1"/>
    </source>
</evidence>
<evidence type="ECO:0000256" key="2">
    <source>
        <dbReference type="SAM" id="MobiDB-lite"/>
    </source>
</evidence>
<feature type="compositionally biased region" description="Basic and acidic residues" evidence="2">
    <location>
        <begin position="2376"/>
        <end position="2393"/>
    </location>
</feature>
<gene>
    <name evidence="4" type="ORF">Taro_012953</name>
</gene>
<dbReference type="SMART" id="SM00343">
    <property type="entry name" value="ZnF_C2HC"/>
    <property type="match status" value="2"/>
</dbReference>
<dbReference type="PROSITE" id="PS50158">
    <property type="entry name" value="ZF_CCHC"/>
    <property type="match status" value="1"/>
</dbReference>
<feature type="domain" description="CCHC-type" evidence="3">
    <location>
        <begin position="53"/>
        <end position="68"/>
    </location>
</feature>
<organism evidence="4 5">
    <name type="scientific">Colocasia esculenta</name>
    <name type="common">Wild taro</name>
    <name type="synonym">Arum esculentum</name>
    <dbReference type="NCBI Taxonomy" id="4460"/>
    <lineage>
        <taxon>Eukaryota</taxon>
        <taxon>Viridiplantae</taxon>
        <taxon>Streptophyta</taxon>
        <taxon>Embryophyta</taxon>
        <taxon>Tracheophyta</taxon>
        <taxon>Spermatophyta</taxon>
        <taxon>Magnoliopsida</taxon>
        <taxon>Liliopsida</taxon>
        <taxon>Araceae</taxon>
        <taxon>Aroideae</taxon>
        <taxon>Colocasieae</taxon>
        <taxon>Colocasia</taxon>
    </lineage>
</organism>
<evidence type="ECO:0000259" key="3">
    <source>
        <dbReference type="PROSITE" id="PS50158"/>
    </source>
</evidence>
<sequence length="2752" mass="300707">MLGSRSAASEQGKIRLQRILAKKKYQSGRKYFKKGKGFKKPEVKDTKKAEPICYECKKPRHIKAECPKLKKTEFRKKDSSKNFKRYRKKAMATAWSNDSDSDSESSSSKEEEEKVNLAFMANLEEKGLAGCMDAAVEGTSTAGADASTRKPSYAQIIAASKPMPSIPIGVKPPAFTDSGEPAVFFSQEEVRNSLVPFRLSLIVRCSYGRCSIPESCISLRLLLKDPTVVPIWVGFPMLPVNFYSEDFLRSIAGNLGTVLRVHEPTQALTRTNEAFVCVELDILKPRPERIWIGCGTDGFWQNIRYYKVPEVCSFCHKLGHAVSSCHKKQKQIILAEPSSRPAVDDTSLIEKSKVMQTWHPKVHVILHGAAMEEPLVEDQVLPPIVEQCSNMAGERSPQIRVGVSPAPTALVPVAERSPPGATGSASTSHGDPVLSPVHLVQPQEVVQLPTVPTMDYVPVVVDTNQRRADPVVLSSSPLKGVSLAPPPVSRVSVQDISLSTSDCQEADLPDAPVLSLSVREDLQEIVTNAEAENMFMSTSAPTASKQQGISNSASRSSLHRLVRKYNVDLVVIAEPMALRQWNISTYGNVDRNVELLEGAFQEAQDSFDVNPSDEVVQDIQHPMRSVIPEIHLQNIILSADEDAVFWAASPNGLFSTKSAYELVEDLNHVFIHSAPALSLWRWLVPLLSDDIYLHPNITFRIWNILLHSNMSTATGFIALYSLLLIMWELWKSRCSARFDGLAMAALAHTPGVVFGPLVVQDHIRNGYLPTPTRFGAFPPVVESPYFLGVIPAVLPAAKAHETNKTKEEPQAQEANLVQMFTTYAINFTNTPTTRKNRKRKSGNKPTIRGISSSGKTVRIGELRIRLDDSETMMIPERHVATIPVRNKFGILPKGRQDKPSFKVKDMKKQWRKAETKDHKFDDIGFKKYKANAGNDETYSPPRVKQLTRQKLQIWSSIPQCLVTEESKPEPGLTGFVFFTFIPLPEENYGRDLPFLVFFPLFGLCAGENWDRGSAGRRLHWGPPFPSYMHDQAASVSHVYREANQVADGLANHAVITMCNNNLSLFKSMAVSGVSDTVGGYGIAFLIAEQQEWFAAMKTKLCGNKAVDVADLEKNGMHSVVIIERMKFATVMIWDKKNKLNVSLPYAHLLTRIFQHYNIDLSGEVSEKMGQAIRSRNLKKSGFSLVARVWTKTSVAEGEAIIGEAQEVPIPEAEAEAQVRAEDPVAEAPTAPVVLEVAVATVRLEEPQEEVVPEVVAPGHSDVQVENAPAQGEHVAEMAANVQGELEASPYIDQFQEEAKQIGVMKAELQVPEYSLGPSEPSNVEEIRPSGPCSEEAVGPSEPEIAEEFKESEPAPAAFGPPGPSAEQSGPPGTVMDESGPSGPIEPEVEPARVEDLVVLPEPPISSPLKTPAPSSPPSSSTAPPALATFKQPPPKHISSPTPFPATSSSSPTSSTSIPPPTFEAPSASSSAGASSSGPSSAGPSVLRPSTSYSFLHPPTPPSFVTIIPEGAQIEGPSIQDIKDELEVAILHSVLSVGTHIHRTGSSSHGHIKSDVLAPLLSECERLSPADWERHYPLSAQQLVDFNSSQDRATKPPLSVEEFLDLNSIRLVQDPFTTWVERYKDEYGNFVEAQRQLHIQRMAPVMGPSYSMVYGTFQGYFEEQECKAWLIITRHASLLGDEDDAEREKPPWSPPPPPLSAGGGGSGIEDAASSADNGGRVEDAGPDDHHRRVIVTSTTTSSRRGRSKVLSQVSGELWAGCLAQSAGLFSVPEHDRGARRVLIPTPGDVASWLPLFWLIVCMGTACRTWGGRANVDRRIATGSHITTWSRHSDTSQMVSDALAPVVLLGNAVHMVVLRLLWLPLQLGAPGFEVSQARGCARGLSWYSGTVRVRESRRLPNHLLVPGHTVAEQGLHHYQQCNFLSLYTSEYAPGSEMTDQRDWGGGGDDPEDPTQRMIERIWESLTEIRMRMDQPAPAQPAVPVVEEAVPAAPVLPPVGVEVSPEVPAHPAVPARLATAQESTALVERILRTVEEAAQWAAVLERTLQARQSQSQAGGSGSFRLPQQSQGISKGKAPSGASSSEIAKWGLFSVPERDRGACHVLIATPEDVASWLPLFWLIVCMHAACHARGRHVDVDRRIATGSRVATWSRRSVMPSVVTSSVGSPKFQGESGTWVCSGFVPVQWYRQGLVVFLDTLALEESCRPTEGQRLAWACGVCDLQVWWFGWSPQFLFGLVERQLDLSFVAARLRVIREAHPPYSFQVRESRRLPNCLLVPDRTVAEQEDVASSADNRGRDKEGDAVGHAVVLLNPPFESLTAEPRQKSQSAAVPDGLVGKVQFRQVSEIAGPAHQAVGSNHQRKAPSKGPKIPGSWRAHWRGRDSRSHNRSCKDRGGRAGEAEILGAITGLVPLTVVEEGTAGGGSGTGEQGSNTSSRLDRVENLVVGLHEILARMEQKQQLIAARAEAAGQPTIPAPDGRGEHGLVGAQPAPPAISTSQADGRAAVPVPSAQAPPLPPAAVQGPLASAVEHGAPRTMDVDHFTAESTPVPFNIPPLEPRWKNDLQEMNRKIEALQRGAQAPSMAILLTTSPFIEEITSAPVATKLQLPKFRRYNGTTNPVHHLDNFQGQTEMVSLSDALNCRAFMSTLDDAVLQWFKALPPKSIASFPEFAQRFLDHFYSTVQHSLCTDDVWLITQKDGELFRDYAKRFQFEAMKVVDLDLWTAVNILTRVCSNAPFVASIAKKPPMSLPDLLSRM</sequence>
<feature type="region of interest" description="Disordered" evidence="2">
    <location>
        <begin position="829"/>
        <end position="851"/>
    </location>
</feature>
<feature type="region of interest" description="Disordered" evidence="2">
    <location>
        <begin position="1933"/>
        <end position="1952"/>
    </location>
</feature>
<dbReference type="PANTHER" id="PTHR31286:SF180">
    <property type="entry name" value="OS10G0362600 PROTEIN"/>
    <property type="match status" value="1"/>
</dbReference>
<feature type="region of interest" description="Disordered" evidence="2">
    <location>
        <begin position="1313"/>
        <end position="1492"/>
    </location>
</feature>
<name>A0A843UEY2_COLES</name>
<feature type="compositionally biased region" description="Basic and acidic residues" evidence="2">
    <location>
        <begin position="1718"/>
        <end position="1729"/>
    </location>
</feature>
<dbReference type="Proteomes" id="UP000652761">
    <property type="component" value="Unassembled WGS sequence"/>
</dbReference>
<dbReference type="GO" id="GO:0003676">
    <property type="term" value="F:nucleic acid binding"/>
    <property type="evidence" value="ECO:0007669"/>
    <property type="project" value="InterPro"/>
</dbReference>
<dbReference type="InterPro" id="IPR040256">
    <property type="entry name" value="At4g02000-like"/>
</dbReference>
<evidence type="ECO:0000256" key="1">
    <source>
        <dbReference type="PROSITE-ProRule" id="PRU00047"/>
    </source>
</evidence>
<dbReference type="InterPro" id="IPR001878">
    <property type="entry name" value="Znf_CCHC"/>
</dbReference>
<comment type="caution">
    <text evidence="4">The sequence shown here is derived from an EMBL/GenBank/DDBJ whole genome shotgun (WGS) entry which is preliminary data.</text>
</comment>
<feature type="compositionally biased region" description="Low complexity" evidence="2">
    <location>
        <begin position="2070"/>
        <end position="2079"/>
    </location>
</feature>
<feature type="region of interest" description="Disordered" evidence="2">
    <location>
        <begin position="2051"/>
        <end position="2079"/>
    </location>
</feature>
<feature type="region of interest" description="Disordered" evidence="2">
    <location>
        <begin position="2413"/>
        <end position="2432"/>
    </location>
</feature>
<feature type="region of interest" description="Disordered" evidence="2">
    <location>
        <begin position="1680"/>
        <end position="1746"/>
    </location>
</feature>
<accession>A0A843UEY2</accession>
<keyword evidence="1" id="KW-0863">Zinc-finger</keyword>
<dbReference type="GO" id="GO:0008270">
    <property type="term" value="F:zinc ion binding"/>
    <property type="evidence" value="ECO:0007669"/>
    <property type="project" value="UniProtKB-KW"/>
</dbReference>
<dbReference type="Pfam" id="PF03732">
    <property type="entry name" value="Retrotrans_gag"/>
    <property type="match status" value="1"/>
</dbReference>
<evidence type="ECO:0000313" key="5">
    <source>
        <dbReference type="Proteomes" id="UP000652761"/>
    </source>
</evidence>
<feature type="region of interest" description="Disordered" evidence="2">
    <location>
        <begin position="2346"/>
        <end position="2393"/>
    </location>
</feature>
<keyword evidence="5" id="KW-1185">Reference proteome</keyword>
<reference evidence="4" key="1">
    <citation type="submission" date="2017-07" db="EMBL/GenBank/DDBJ databases">
        <title>Taro Niue Genome Assembly and Annotation.</title>
        <authorList>
            <person name="Atibalentja N."/>
            <person name="Keating K."/>
            <person name="Fields C.J."/>
        </authorList>
    </citation>
    <scope>NUCLEOTIDE SEQUENCE</scope>
    <source>
        <strain evidence="4">Niue_2</strain>
        <tissue evidence="4">Leaf</tissue>
    </source>
</reference>
<feature type="compositionally biased region" description="Low complexity" evidence="2">
    <location>
        <begin position="1438"/>
        <end position="1456"/>
    </location>
</feature>
<dbReference type="PANTHER" id="PTHR31286">
    <property type="entry name" value="GLYCINE-RICH CELL WALL STRUCTURAL PROTEIN 1.8-LIKE"/>
    <property type="match status" value="1"/>
</dbReference>
<keyword evidence="1" id="KW-0862">Zinc</keyword>
<proteinExistence type="predicted"/>
<feature type="compositionally biased region" description="Gly residues" evidence="2">
    <location>
        <begin position="2416"/>
        <end position="2425"/>
    </location>
</feature>
<keyword evidence="1" id="KW-0479">Metal-binding</keyword>
<feature type="compositionally biased region" description="Low complexity" evidence="2">
    <location>
        <begin position="1406"/>
        <end position="1428"/>
    </location>
</feature>
<protein>
    <recommendedName>
        <fullName evidence="3">CCHC-type domain-containing protein</fullName>
    </recommendedName>
</protein>
<feature type="compositionally biased region" description="Low complexity" evidence="2">
    <location>
        <begin position="1464"/>
        <end position="1484"/>
    </location>
</feature>
<dbReference type="InterPro" id="IPR005162">
    <property type="entry name" value="Retrotrans_gag_dom"/>
</dbReference>
<dbReference type="OrthoDB" id="1737504at2759"/>